<evidence type="ECO:0000313" key="2">
    <source>
        <dbReference type="EMBL" id="OJG10599.1"/>
    </source>
</evidence>
<organism evidence="2 3">
    <name type="scientific">Enterococcus aquimarinus</name>
    <dbReference type="NCBI Taxonomy" id="328396"/>
    <lineage>
        <taxon>Bacteria</taxon>
        <taxon>Bacillati</taxon>
        <taxon>Bacillota</taxon>
        <taxon>Bacilli</taxon>
        <taxon>Lactobacillales</taxon>
        <taxon>Enterococcaceae</taxon>
        <taxon>Enterococcus</taxon>
    </lineage>
</organism>
<sequence>MKDDFLAQIWSNIEYYRKVKGLKQQDIYRLERYGKGISINSLIQISEILDIPVILLFESYESKEITREVAWSIVCSELKLTPKEIINMKILVKSIEKLINKSKK</sequence>
<evidence type="ECO:0000313" key="3">
    <source>
        <dbReference type="Proteomes" id="UP000182149"/>
    </source>
</evidence>
<protein>
    <recommendedName>
        <fullName evidence="1">HTH cro/C1-type domain-containing protein</fullName>
    </recommendedName>
</protein>
<name>A0A1L8QSZ0_9ENTE</name>
<dbReference type="GO" id="GO:0003677">
    <property type="term" value="F:DNA binding"/>
    <property type="evidence" value="ECO:0007669"/>
    <property type="project" value="InterPro"/>
</dbReference>
<dbReference type="EMBL" id="JXKD01000007">
    <property type="protein sequence ID" value="OJG10599.1"/>
    <property type="molecule type" value="Genomic_DNA"/>
</dbReference>
<dbReference type="OrthoDB" id="2200137at2"/>
<evidence type="ECO:0000259" key="1">
    <source>
        <dbReference type="PROSITE" id="PS50943"/>
    </source>
</evidence>
<dbReference type="InterPro" id="IPR010982">
    <property type="entry name" value="Lambda_DNA-bd_dom_sf"/>
</dbReference>
<dbReference type="InterPro" id="IPR001387">
    <property type="entry name" value="Cro/C1-type_HTH"/>
</dbReference>
<dbReference type="RefSeq" id="WP_071874815.1">
    <property type="nucleotide sequence ID" value="NZ_JBHSHF010000023.1"/>
</dbReference>
<proteinExistence type="predicted"/>
<reference evidence="2 3" key="1">
    <citation type="submission" date="2014-12" db="EMBL/GenBank/DDBJ databases">
        <title>Draft genome sequences of 29 type strains of Enterococci.</title>
        <authorList>
            <person name="Zhong Z."/>
            <person name="Sun Z."/>
            <person name="Liu W."/>
            <person name="Zhang W."/>
            <person name="Zhang H."/>
        </authorList>
    </citation>
    <scope>NUCLEOTIDE SEQUENCE [LARGE SCALE GENOMIC DNA]</scope>
    <source>
        <strain evidence="2 3">DSM 17690</strain>
    </source>
</reference>
<dbReference type="AlphaFoldDB" id="A0A1L8QSZ0"/>
<gene>
    <name evidence="2" type="ORF">RU93_GL002115</name>
</gene>
<dbReference type="PROSITE" id="PS50943">
    <property type="entry name" value="HTH_CROC1"/>
    <property type="match status" value="1"/>
</dbReference>
<comment type="caution">
    <text evidence="2">The sequence shown here is derived from an EMBL/GenBank/DDBJ whole genome shotgun (WGS) entry which is preliminary data.</text>
</comment>
<dbReference type="STRING" id="328396.RU93_GL002115"/>
<keyword evidence="3" id="KW-1185">Reference proteome</keyword>
<feature type="domain" description="HTH cro/C1-type" evidence="1">
    <location>
        <begin position="21"/>
        <end position="56"/>
    </location>
</feature>
<dbReference type="SUPFAM" id="SSF47413">
    <property type="entry name" value="lambda repressor-like DNA-binding domains"/>
    <property type="match status" value="1"/>
</dbReference>
<dbReference type="Proteomes" id="UP000182149">
    <property type="component" value="Unassembled WGS sequence"/>
</dbReference>
<accession>A0A1L8QSZ0</accession>